<evidence type="ECO:0000313" key="1">
    <source>
        <dbReference type="EMBL" id="OCT99129.1"/>
    </source>
</evidence>
<dbReference type="EMBL" id="CM004466">
    <property type="protein sequence ID" value="OCT99129.1"/>
    <property type="molecule type" value="Genomic_DNA"/>
</dbReference>
<reference evidence="2" key="1">
    <citation type="journal article" date="2016" name="Nature">
        <title>Genome evolution in the allotetraploid frog Xenopus laevis.</title>
        <authorList>
            <person name="Session A.M."/>
            <person name="Uno Y."/>
            <person name="Kwon T."/>
            <person name="Chapman J.A."/>
            <person name="Toyoda A."/>
            <person name="Takahashi S."/>
            <person name="Fukui A."/>
            <person name="Hikosaka A."/>
            <person name="Suzuki A."/>
            <person name="Kondo M."/>
            <person name="van Heeringen S.J."/>
            <person name="Quigley I."/>
            <person name="Heinz S."/>
            <person name="Ogino H."/>
            <person name="Ochi H."/>
            <person name="Hellsten U."/>
            <person name="Lyons J.B."/>
            <person name="Simakov O."/>
            <person name="Putnam N."/>
            <person name="Stites J."/>
            <person name="Kuroki Y."/>
            <person name="Tanaka T."/>
            <person name="Michiue T."/>
            <person name="Watanabe M."/>
            <person name="Bogdanovic O."/>
            <person name="Lister R."/>
            <person name="Georgiou G."/>
            <person name="Paranjpe S.S."/>
            <person name="van Kruijsbergen I."/>
            <person name="Shu S."/>
            <person name="Carlson J."/>
            <person name="Kinoshita T."/>
            <person name="Ohta Y."/>
            <person name="Mawaribuchi S."/>
            <person name="Jenkins J."/>
            <person name="Grimwood J."/>
            <person name="Schmutz J."/>
            <person name="Mitros T."/>
            <person name="Mozaffari S.V."/>
            <person name="Suzuki Y."/>
            <person name="Haramoto Y."/>
            <person name="Yamamoto T.S."/>
            <person name="Takagi C."/>
            <person name="Heald R."/>
            <person name="Miller K."/>
            <person name="Haudenschild C."/>
            <person name="Kitzman J."/>
            <person name="Nakayama T."/>
            <person name="Izutsu Y."/>
            <person name="Robert J."/>
            <person name="Fortriede J."/>
            <person name="Burns K."/>
            <person name="Lotay V."/>
            <person name="Karimi K."/>
            <person name="Yasuoka Y."/>
            <person name="Dichmann D.S."/>
            <person name="Flajnik M.F."/>
            <person name="Houston D.W."/>
            <person name="Shendure J."/>
            <person name="DuPasquier L."/>
            <person name="Vize P.D."/>
            <person name="Zorn A.M."/>
            <person name="Ito M."/>
            <person name="Marcotte E.M."/>
            <person name="Wallingford J.B."/>
            <person name="Ito Y."/>
            <person name="Asashima M."/>
            <person name="Ueno N."/>
            <person name="Matsuda Y."/>
            <person name="Veenstra G.J."/>
            <person name="Fujiyama A."/>
            <person name="Harland R.M."/>
            <person name="Taira M."/>
            <person name="Rokhsar D.S."/>
        </authorList>
    </citation>
    <scope>NUCLEOTIDE SEQUENCE [LARGE SCALE GENOMIC DNA]</scope>
    <source>
        <strain evidence="2">J</strain>
    </source>
</reference>
<proteinExistence type="predicted"/>
<evidence type="ECO:0000313" key="2">
    <source>
        <dbReference type="Proteomes" id="UP000694892"/>
    </source>
</evidence>
<dbReference type="Proteomes" id="UP000694892">
    <property type="component" value="Chromosome 1L"/>
</dbReference>
<name>A0A974DVW8_XENLA</name>
<organism evidence="1 2">
    <name type="scientific">Xenopus laevis</name>
    <name type="common">African clawed frog</name>
    <dbReference type="NCBI Taxonomy" id="8355"/>
    <lineage>
        <taxon>Eukaryota</taxon>
        <taxon>Metazoa</taxon>
        <taxon>Chordata</taxon>
        <taxon>Craniata</taxon>
        <taxon>Vertebrata</taxon>
        <taxon>Euteleostomi</taxon>
        <taxon>Amphibia</taxon>
        <taxon>Batrachia</taxon>
        <taxon>Anura</taxon>
        <taxon>Pipoidea</taxon>
        <taxon>Pipidae</taxon>
        <taxon>Xenopodinae</taxon>
        <taxon>Xenopus</taxon>
        <taxon>Xenopus</taxon>
    </lineage>
</organism>
<dbReference type="AlphaFoldDB" id="A0A974DVW8"/>
<protein>
    <submittedName>
        <fullName evidence="1">Uncharacterized protein</fullName>
    </submittedName>
</protein>
<accession>A0A974DVW8</accession>
<sequence>MFLQPRFHAFCNHNPTAKIPCHVQSRSYSQDSIPCATTFLHPRFHLQSRSYSQNSIPSTTTFLLPFHVQSRSYSLGSVP</sequence>
<gene>
    <name evidence="1" type="ORF">XELAEV_18004920mg</name>
</gene>